<dbReference type="EMBL" id="UGNC01000005">
    <property type="protein sequence ID" value="STW46847.1"/>
    <property type="molecule type" value="Genomic_DNA"/>
</dbReference>
<accession>A0A060VJ31</accession>
<dbReference type="Proteomes" id="UP000254103">
    <property type="component" value="Unassembled WGS sequence"/>
</dbReference>
<dbReference type="Proteomes" id="UP000254387">
    <property type="component" value="Unassembled WGS sequence"/>
</dbReference>
<evidence type="ECO:0000313" key="8">
    <source>
        <dbReference type="Proteomes" id="UP000255167"/>
    </source>
</evidence>
<dbReference type="AlphaFoldDB" id="A0A060VJ31"/>
<proteinExistence type="predicted"/>
<evidence type="ECO:0000313" key="5">
    <source>
        <dbReference type="Proteomes" id="UP000254103"/>
    </source>
</evidence>
<evidence type="ECO:0000313" key="6">
    <source>
        <dbReference type="Proteomes" id="UP000254141"/>
    </source>
</evidence>
<dbReference type="EMBL" id="UGLU01000001">
    <property type="protein sequence ID" value="STU51981.1"/>
    <property type="molecule type" value="Genomic_DNA"/>
</dbReference>
<evidence type="ECO:0000313" key="2">
    <source>
        <dbReference type="EMBL" id="STU51981.1"/>
    </source>
</evidence>
<dbReference type="EMBL" id="UGMN01000004">
    <property type="protein sequence ID" value="STV63415.1"/>
    <property type="molecule type" value="Genomic_DNA"/>
</dbReference>
<sequence>MPTLREWKERRPASDIKQTVEFYHPAFGYYRVVNNLFRPATFGGNSFEPARFSVTEPAQDGTAVISMTITFVAATEHVRQTLKSWRGAARMTPIQCLYQQWNAIGDTASLKDWTLYVNDISADASNVTVTAGKTNPLTLANSIIYTTKDYPGLITV</sequence>
<dbReference type="EMBL" id="UGLJ01000002">
    <property type="protein sequence ID" value="STT94714.1"/>
    <property type="molecule type" value="Genomic_DNA"/>
</dbReference>
<dbReference type="RefSeq" id="WP_044242675.1">
    <property type="nucleotide sequence ID" value="NZ_CATPKU010000033.1"/>
</dbReference>
<evidence type="ECO:0000313" key="1">
    <source>
        <dbReference type="EMBL" id="STT94714.1"/>
    </source>
</evidence>
<protein>
    <submittedName>
        <fullName evidence="2">Uncharacterized protein</fullName>
    </submittedName>
</protein>
<dbReference type="Proteomes" id="UP000254141">
    <property type="component" value="Unassembled WGS sequence"/>
</dbReference>
<dbReference type="Proteomes" id="UP000255167">
    <property type="component" value="Unassembled WGS sequence"/>
</dbReference>
<reference evidence="5 6" key="1">
    <citation type="submission" date="2018-06" db="EMBL/GenBank/DDBJ databases">
        <authorList>
            <consortium name="Pathogen Informatics"/>
            <person name="Doyle S."/>
        </authorList>
    </citation>
    <scope>NUCLEOTIDE SEQUENCE [LARGE SCALE GENOMIC DNA]</scope>
    <source>
        <strain evidence="2 6">NCTC5051</strain>
        <strain evidence="1 5">NCTC5052</strain>
        <strain evidence="3 7">NCTC5053</strain>
        <strain evidence="4 8">NCTC9617</strain>
    </source>
</reference>
<evidence type="ECO:0000313" key="3">
    <source>
        <dbReference type="EMBL" id="STV63415.1"/>
    </source>
</evidence>
<gene>
    <name evidence="2" type="ORF">NCTC5051_03210</name>
    <name evidence="1" type="ORF">NCTC5052_03156</name>
    <name evidence="3" type="ORF">NCTC5053_06719</name>
    <name evidence="4" type="ORF">NCTC9617_03377</name>
</gene>
<name>A0A060VJ31_KLEPN</name>
<organism evidence="2 6">
    <name type="scientific">Klebsiella pneumoniae</name>
    <dbReference type="NCBI Taxonomy" id="573"/>
    <lineage>
        <taxon>Bacteria</taxon>
        <taxon>Pseudomonadati</taxon>
        <taxon>Pseudomonadota</taxon>
        <taxon>Gammaproteobacteria</taxon>
        <taxon>Enterobacterales</taxon>
        <taxon>Enterobacteriaceae</taxon>
        <taxon>Klebsiella/Raoultella group</taxon>
        <taxon>Klebsiella</taxon>
        <taxon>Klebsiella pneumoniae complex</taxon>
    </lineage>
</organism>
<evidence type="ECO:0000313" key="7">
    <source>
        <dbReference type="Proteomes" id="UP000254387"/>
    </source>
</evidence>
<evidence type="ECO:0000313" key="4">
    <source>
        <dbReference type="EMBL" id="STW46847.1"/>
    </source>
</evidence>